<dbReference type="SUPFAM" id="SSF52402">
    <property type="entry name" value="Adenine nucleotide alpha hydrolases-like"/>
    <property type="match status" value="1"/>
</dbReference>
<comment type="similarity">
    <text evidence="2">Belongs to the ETF beta-subunit/FixA family.</text>
</comment>
<dbReference type="CDD" id="cd01714">
    <property type="entry name" value="ETF_beta"/>
    <property type="match status" value="1"/>
</dbReference>
<dbReference type="SMART" id="SM00893">
    <property type="entry name" value="ETF"/>
    <property type="match status" value="1"/>
</dbReference>
<dbReference type="InterPro" id="IPR014729">
    <property type="entry name" value="Rossmann-like_a/b/a_fold"/>
</dbReference>
<comment type="subunit">
    <text evidence="3">Heterodimer of an alpha and a beta subunit.</text>
</comment>
<dbReference type="InterPro" id="IPR014730">
    <property type="entry name" value="ETF_a/b_N"/>
</dbReference>
<sequence length="285" mass="30214">MAAALRVVVAVKYVPDIQSARAFEDRRLVRTSDDGTLNELDENAVEAALRLVEALPEDAREGSEVVVVTVGPPDAEAALRKAYQLGADRAVHVVDDALAGSDYHGTAVALAAAVQRLHDERPVDLVLTGMAALDGLGSVVPTLAASWLGWPSVGLVTAFSLDEGEAPTLTATRELDGVTETVTVPRPAVVSVTDHANDPRFPNFKLIMAARTKPVDTWPLADLEEQLERFAEDSGLPLPGVGGEGARARTTSAEPRPPRPETEVVTDKGEGGIALAEFLIRHELV</sequence>
<dbReference type="KEGG" id="lxl:KDY119_02444"/>
<evidence type="ECO:0000256" key="6">
    <source>
        <dbReference type="ARBA" id="ARBA00022982"/>
    </source>
</evidence>
<evidence type="ECO:0000259" key="9">
    <source>
        <dbReference type="SMART" id="SM00893"/>
    </source>
</evidence>
<dbReference type="Proteomes" id="UP000326702">
    <property type="component" value="Chromosome"/>
</dbReference>
<evidence type="ECO:0000256" key="8">
    <source>
        <dbReference type="SAM" id="MobiDB-lite"/>
    </source>
</evidence>
<name>A0A5P9QC55_9MICO</name>
<keyword evidence="11" id="KW-1185">Reference proteome</keyword>
<evidence type="ECO:0000256" key="2">
    <source>
        <dbReference type="ARBA" id="ARBA00007557"/>
    </source>
</evidence>
<keyword evidence="6" id="KW-0249">Electron transport</keyword>
<proteinExistence type="inferred from homology"/>
<dbReference type="GO" id="GO:0005829">
    <property type="term" value="C:cytosol"/>
    <property type="evidence" value="ECO:0007669"/>
    <property type="project" value="TreeGrafter"/>
</dbReference>
<evidence type="ECO:0000313" key="10">
    <source>
        <dbReference type="EMBL" id="QFU98919.1"/>
    </source>
</evidence>
<dbReference type="Gene3D" id="3.40.50.620">
    <property type="entry name" value="HUPs"/>
    <property type="match status" value="1"/>
</dbReference>
<evidence type="ECO:0000256" key="1">
    <source>
        <dbReference type="ARBA" id="ARBA00001974"/>
    </source>
</evidence>
<protein>
    <recommendedName>
        <fullName evidence="4">Electron transfer flavoprotein subunit beta</fullName>
    </recommendedName>
</protein>
<dbReference type="EMBL" id="CP045529">
    <property type="protein sequence ID" value="QFU98919.1"/>
    <property type="molecule type" value="Genomic_DNA"/>
</dbReference>
<keyword evidence="5" id="KW-0813">Transport</keyword>
<feature type="domain" description="Electron transfer flavoprotein alpha/beta-subunit N-terminal" evidence="9">
    <location>
        <begin position="25"/>
        <end position="227"/>
    </location>
</feature>
<comment type="cofactor">
    <cofactor evidence="1">
        <name>FAD</name>
        <dbReference type="ChEBI" id="CHEBI:57692"/>
    </cofactor>
</comment>
<feature type="compositionally biased region" description="Basic and acidic residues" evidence="8">
    <location>
        <begin position="256"/>
        <end position="267"/>
    </location>
</feature>
<dbReference type="InterPro" id="IPR012255">
    <property type="entry name" value="ETF_b"/>
</dbReference>
<dbReference type="AlphaFoldDB" id="A0A5P9QC55"/>
<dbReference type="Pfam" id="PF01012">
    <property type="entry name" value="ETF"/>
    <property type="match status" value="1"/>
</dbReference>
<reference evidence="10 11" key="1">
    <citation type="submission" date="2019-10" db="EMBL/GenBank/DDBJ databases">
        <title>Genome sequence of Luteimicrobium xylanilyticum HY-24.</title>
        <authorList>
            <person name="Kim D.Y."/>
            <person name="Park H.-Y."/>
        </authorList>
    </citation>
    <scope>NUCLEOTIDE SEQUENCE [LARGE SCALE GENOMIC DNA]</scope>
    <source>
        <strain evidence="10 11">HY-24</strain>
    </source>
</reference>
<comment type="function">
    <text evidence="7">The electron transfer flavoprotein serves as a specific electron acceptor for other dehydrogenases. It transfers the electrons to the main respiratory chain via ETF-ubiquinone oxidoreductase (ETF dehydrogenase).</text>
</comment>
<evidence type="ECO:0000256" key="7">
    <source>
        <dbReference type="ARBA" id="ARBA00025649"/>
    </source>
</evidence>
<dbReference type="RefSeq" id="WP_407657398.1">
    <property type="nucleotide sequence ID" value="NZ_BAABIH010000031.1"/>
</dbReference>
<dbReference type="PANTHER" id="PTHR21294">
    <property type="entry name" value="ELECTRON TRANSFER FLAVOPROTEIN BETA-SUBUNIT"/>
    <property type="match status" value="1"/>
</dbReference>
<dbReference type="PANTHER" id="PTHR21294:SF8">
    <property type="entry name" value="ELECTRON TRANSFER FLAVOPROTEIN SUBUNIT BETA"/>
    <property type="match status" value="1"/>
</dbReference>
<accession>A0A5P9QC55</accession>
<evidence type="ECO:0000313" key="11">
    <source>
        <dbReference type="Proteomes" id="UP000326702"/>
    </source>
</evidence>
<dbReference type="InterPro" id="IPR033948">
    <property type="entry name" value="ETF_beta_N"/>
</dbReference>
<evidence type="ECO:0000256" key="3">
    <source>
        <dbReference type="ARBA" id="ARBA00011355"/>
    </source>
</evidence>
<evidence type="ECO:0000256" key="5">
    <source>
        <dbReference type="ARBA" id="ARBA00022448"/>
    </source>
</evidence>
<gene>
    <name evidence="10" type="ORF">KDY119_02444</name>
</gene>
<dbReference type="GO" id="GO:0009055">
    <property type="term" value="F:electron transfer activity"/>
    <property type="evidence" value="ECO:0007669"/>
    <property type="project" value="InterPro"/>
</dbReference>
<organism evidence="10 11">
    <name type="scientific">Luteimicrobium xylanilyticum</name>
    <dbReference type="NCBI Taxonomy" id="1133546"/>
    <lineage>
        <taxon>Bacteria</taxon>
        <taxon>Bacillati</taxon>
        <taxon>Actinomycetota</taxon>
        <taxon>Actinomycetes</taxon>
        <taxon>Micrococcales</taxon>
        <taxon>Luteimicrobium</taxon>
    </lineage>
</organism>
<evidence type="ECO:0000256" key="4">
    <source>
        <dbReference type="ARBA" id="ARBA00016797"/>
    </source>
</evidence>
<feature type="region of interest" description="Disordered" evidence="8">
    <location>
        <begin position="233"/>
        <end position="267"/>
    </location>
</feature>